<protein>
    <recommendedName>
        <fullName evidence="2">Putative 8-amino-7-oxononanoate synthase</fullName>
    </recommendedName>
</protein>
<evidence type="ECO:0000256" key="2">
    <source>
        <dbReference type="ARBA" id="ARBA00021531"/>
    </source>
</evidence>
<gene>
    <name evidence="7" type="ORF">ACI43T_01515</name>
</gene>
<evidence type="ECO:0000313" key="7">
    <source>
        <dbReference type="EMBL" id="MFK7641181.1"/>
    </source>
</evidence>
<evidence type="ECO:0000256" key="5">
    <source>
        <dbReference type="ARBA" id="ARBA00022898"/>
    </source>
</evidence>
<sequence>MQFSAFGEKFTQHSGILQLMDDLGDALKSDKPVNMLGGGNPARIAEVNAVFADVFSKLAAEHAVENIGNYSNPQGDAALIDALTAFLNREYGWNLTADNIALTNGSQNAFFYLFNLFGGKFNVSDGLSTEKAILLPLAPEYIGYADVHVEGQHFVSVKPKIEAVEHEGEEGFFKYRVDFDALESLSELKAGKIGAICCSRPTNPTGNVLTDGEMVRLDALAQEHGIPLIIDNAYGMPFPNIIYSDVTLNWHENIILCFSLSKVGLPGVRTGIIVAAPEVVKAVSSLNAIVNLSPTRFGAAIATPLLQDGRLKQLSDDVIRPFYRNQVQTAVSLLKRELGAYPLKIHKPEGAIFLWLWFENLPVSSQTLYEMLKAEDTLIIPGEHFFVGIDTQDYPHACECIRMSIAQDAETLEKGIAAIGRVVRGLYDAA</sequence>
<dbReference type="NCBIfam" id="NF006965">
    <property type="entry name" value="PRK09440.1-3"/>
    <property type="match status" value="1"/>
</dbReference>
<evidence type="ECO:0000256" key="4">
    <source>
        <dbReference type="ARBA" id="ARBA00022679"/>
    </source>
</evidence>
<evidence type="ECO:0000256" key="1">
    <source>
        <dbReference type="ARBA" id="ARBA00001933"/>
    </source>
</evidence>
<feature type="domain" description="Aminotransferase class I/classII large" evidence="6">
    <location>
        <begin position="54"/>
        <end position="419"/>
    </location>
</feature>
<accession>A0ABW8Q0X0</accession>
<evidence type="ECO:0000259" key="6">
    <source>
        <dbReference type="Pfam" id="PF00155"/>
    </source>
</evidence>
<dbReference type="NCBIfam" id="NF006967">
    <property type="entry name" value="PRK09440.1-5"/>
    <property type="match status" value="1"/>
</dbReference>
<keyword evidence="3 7" id="KW-0032">Aminotransferase</keyword>
<evidence type="ECO:0000256" key="3">
    <source>
        <dbReference type="ARBA" id="ARBA00022576"/>
    </source>
</evidence>
<dbReference type="Proteomes" id="UP001621964">
    <property type="component" value="Unassembled WGS sequence"/>
</dbReference>
<dbReference type="NCBIfam" id="NF006964">
    <property type="entry name" value="PRK09440.1-2"/>
    <property type="match status" value="1"/>
</dbReference>
<dbReference type="InterPro" id="IPR015424">
    <property type="entry name" value="PyrdxlP-dep_Trfase"/>
</dbReference>
<name>A0ABW8Q0X0_9NEIS</name>
<dbReference type="InterPro" id="IPR050859">
    <property type="entry name" value="Class-I_PLP-dep_aminotransf"/>
</dbReference>
<dbReference type="InterPro" id="IPR004839">
    <property type="entry name" value="Aminotransferase_I/II_large"/>
</dbReference>
<dbReference type="GO" id="GO:0009042">
    <property type="term" value="F:valine-pyruvate transaminase activity"/>
    <property type="evidence" value="ECO:0007669"/>
    <property type="project" value="UniProtKB-EC"/>
</dbReference>
<dbReference type="Pfam" id="PF00155">
    <property type="entry name" value="Aminotran_1_2"/>
    <property type="match status" value="1"/>
</dbReference>
<organism evidence="7 8">
    <name type="scientific">Neisseria oralis</name>
    <dbReference type="NCBI Taxonomy" id="1107316"/>
    <lineage>
        <taxon>Bacteria</taxon>
        <taxon>Pseudomonadati</taxon>
        <taxon>Pseudomonadota</taxon>
        <taxon>Betaproteobacteria</taxon>
        <taxon>Neisseriales</taxon>
        <taxon>Neisseriaceae</taxon>
        <taxon>Neisseria</taxon>
    </lineage>
</organism>
<dbReference type="Gene3D" id="3.40.640.10">
    <property type="entry name" value="Type I PLP-dependent aspartate aminotransferase-like (Major domain)"/>
    <property type="match status" value="1"/>
</dbReference>
<keyword evidence="4 7" id="KW-0808">Transferase</keyword>
<comment type="cofactor">
    <cofactor evidence="1">
        <name>pyridoxal 5'-phosphate</name>
        <dbReference type="ChEBI" id="CHEBI:597326"/>
    </cofactor>
</comment>
<reference evidence="7 8" key="1">
    <citation type="submission" date="2024-11" db="EMBL/GenBank/DDBJ databases">
        <authorList>
            <person name="Mikucki A.G."/>
            <person name="Kahler C.M."/>
        </authorList>
    </citation>
    <scope>NUCLEOTIDE SEQUENCE [LARGE SCALE GENOMIC DNA]</scope>
    <source>
        <strain evidence="7 8">EXNM717</strain>
    </source>
</reference>
<dbReference type="InterPro" id="IPR015421">
    <property type="entry name" value="PyrdxlP-dep_Trfase_major"/>
</dbReference>
<dbReference type="CDD" id="cd00609">
    <property type="entry name" value="AAT_like"/>
    <property type="match status" value="1"/>
</dbReference>
<evidence type="ECO:0000313" key="8">
    <source>
        <dbReference type="Proteomes" id="UP001621964"/>
    </source>
</evidence>
<dbReference type="RefSeq" id="WP_405385338.1">
    <property type="nucleotide sequence ID" value="NZ_JBJGEB010000001.1"/>
</dbReference>
<keyword evidence="8" id="KW-1185">Reference proteome</keyword>
<comment type="caution">
    <text evidence="7">The sequence shown here is derived from an EMBL/GenBank/DDBJ whole genome shotgun (WGS) entry which is preliminary data.</text>
</comment>
<dbReference type="PANTHER" id="PTHR42790:SF4">
    <property type="entry name" value="VALINE--PYRUVATE AMINOTRANSFERASE"/>
    <property type="match status" value="1"/>
</dbReference>
<proteinExistence type="predicted"/>
<dbReference type="PANTHER" id="PTHR42790">
    <property type="entry name" value="AMINOTRANSFERASE"/>
    <property type="match status" value="1"/>
</dbReference>
<dbReference type="SUPFAM" id="SSF53383">
    <property type="entry name" value="PLP-dependent transferases"/>
    <property type="match status" value="1"/>
</dbReference>
<dbReference type="EMBL" id="JBJGEB010000001">
    <property type="protein sequence ID" value="MFK7641181.1"/>
    <property type="molecule type" value="Genomic_DNA"/>
</dbReference>
<keyword evidence="5" id="KW-0663">Pyridoxal phosphate</keyword>